<comment type="subunit">
    <text evidence="4">Complex I is composed of 45 different subunits.</text>
</comment>
<organism evidence="18">
    <name type="scientific">Sus scrofa</name>
    <name type="common">Pig</name>
    <dbReference type="NCBI Taxonomy" id="9823"/>
    <lineage>
        <taxon>Eukaryota</taxon>
        <taxon>Metazoa</taxon>
        <taxon>Chordata</taxon>
        <taxon>Craniata</taxon>
        <taxon>Vertebrata</taxon>
        <taxon>Euteleostomi</taxon>
        <taxon>Mammalia</taxon>
        <taxon>Eutheria</taxon>
        <taxon>Laurasiatheria</taxon>
        <taxon>Artiodactyla</taxon>
        <taxon>Suina</taxon>
        <taxon>Suidae</taxon>
        <taxon>Sus</taxon>
    </lineage>
</organism>
<keyword evidence="8 17" id="KW-0812">Transmembrane</keyword>
<keyword evidence="9" id="KW-0999">Mitochondrion inner membrane</keyword>
<evidence type="ECO:0000256" key="6">
    <source>
        <dbReference type="ARBA" id="ARBA00022448"/>
    </source>
</evidence>
<feature type="transmembrane region" description="Helical" evidence="17">
    <location>
        <begin position="27"/>
        <end position="53"/>
    </location>
</feature>
<name>A0A480JM54_PIG</name>
<keyword evidence="6" id="KW-0813">Transport</keyword>
<keyword evidence="11 17" id="KW-1133">Transmembrane helix</keyword>
<feature type="region of interest" description="Disordered" evidence="16">
    <location>
        <begin position="1"/>
        <end position="20"/>
    </location>
</feature>
<evidence type="ECO:0000256" key="9">
    <source>
        <dbReference type="ARBA" id="ARBA00022792"/>
    </source>
</evidence>
<protein>
    <recommendedName>
        <fullName evidence="5">NADH dehydrogenase [ubiquinone] 1 beta subcomplex subunit 1</fullName>
    </recommendedName>
    <alternativeName>
        <fullName evidence="15">Complex I-MNLL</fullName>
    </alternativeName>
    <alternativeName>
        <fullName evidence="14">NADH-ubiquinone oxidoreductase MNLL subunit</fullName>
    </alternativeName>
</protein>
<evidence type="ECO:0000256" key="17">
    <source>
        <dbReference type="SAM" id="Phobius"/>
    </source>
</evidence>
<dbReference type="GO" id="GO:0005743">
    <property type="term" value="C:mitochondrial inner membrane"/>
    <property type="evidence" value="ECO:0007669"/>
    <property type="project" value="UniProtKB-SubCell"/>
</dbReference>
<sequence>MISRSHPSLRAGPANGRSRGHSFRRRWWLGSPLPLVVGVVVGSEAAAFMMNVLQIVRDHWVHILVPVGFVFGCYLDRRSDEKLTAFRNKSLLFKRELRPNEEVTWK</sequence>
<dbReference type="SMR" id="A0A480JM54"/>
<evidence type="ECO:0000256" key="11">
    <source>
        <dbReference type="ARBA" id="ARBA00022989"/>
    </source>
</evidence>
<proteinExistence type="inferred from homology"/>
<dbReference type="AlphaFoldDB" id="A0A480JM54"/>
<evidence type="ECO:0000256" key="13">
    <source>
        <dbReference type="ARBA" id="ARBA00023136"/>
    </source>
</evidence>
<comment type="subcellular location">
    <subcellularLocation>
        <location evidence="2">Mitochondrion inner membrane</location>
        <topology evidence="2">Single-pass membrane protein</topology>
        <orientation evidence="2">Matrix side</orientation>
    </subcellularLocation>
</comment>
<comment type="similarity">
    <text evidence="3">Belongs to the complex I NDUFB1 subunit family.</text>
</comment>
<evidence type="ECO:0000256" key="8">
    <source>
        <dbReference type="ARBA" id="ARBA00022692"/>
    </source>
</evidence>
<keyword evidence="12" id="KW-0496">Mitochondrion</keyword>
<keyword evidence="18" id="KW-0830">Ubiquinone</keyword>
<dbReference type="Pfam" id="PF08040">
    <property type="entry name" value="NADH_oxidored"/>
    <property type="match status" value="1"/>
</dbReference>
<keyword evidence="7" id="KW-0679">Respiratory chain</keyword>
<evidence type="ECO:0000256" key="3">
    <source>
        <dbReference type="ARBA" id="ARBA00007393"/>
    </source>
</evidence>
<evidence type="ECO:0000313" key="18">
    <source>
        <dbReference type="EMBL" id="HDA50260.1"/>
    </source>
</evidence>
<dbReference type="PANTHER" id="PTHR15222">
    <property type="entry name" value="NADH DEHYDROGENASE [UBIQUINONE] 1 BETA SUBCOMPLEX SUBUNIT 1"/>
    <property type="match status" value="1"/>
</dbReference>
<evidence type="ECO:0000256" key="14">
    <source>
        <dbReference type="ARBA" id="ARBA00030377"/>
    </source>
</evidence>
<evidence type="ECO:0000256" key="1">
    <source>
        <dbReference type="ARBA" id="ARBA00003335"/>
    </source>
</evidence>
<dbReference type="EMBL" id="DQIR01194140">
    <property type="protein sequence ID" value="HDB49617.1"/>
    <property type="molecule type" value="Transcribed_RNA"/>
</dbReference>
<dbReference type="PANTHER" id="PTHR15222:SF2">
    <property type="entry name" value="NADH DEHYDROGENASE [UBIQUINONE] 1 BETA SUBCOMPLEX SUBUNIT 1"/>
    <property type="match status" value="1"/>
</dbReference>
<evidence type="ECO:0000256" key="4">
    <source>
        <dbReference type="ARBA" id="ARBA00011533"/>
    </source>
</evidence>
<evidence type="ECO:0000256" key="16">
    <source>
        <dbReference type="SAM" id="MobiDB-lite"/>
    </source>
</evidence>
<accession>A0A480JM54</accession>
<comment type="function">
    <text evidence="1">Accessory subunit of the mitochondrial membrane respiratory chain NADH dehydrogenase (Complex I) that is believed not to be involved in catalysis. Complex I functions in the transfer of electrons from NADH to the respiratory chain. The immediate electron acceptor for the enzyme is believed to be ubiquinone.</text>
</comment>
<evidence type="ECO:0000256" key="2">
    <source>
        <dbReference type="ARBA" id="ARBA00004298"/>
    </source>
</evidence>
<evidence type="ECO:0000256" key="10">
    <source>
        <dbReference type="ARBA" id="ARBA00022982"/>
    </source>
</evidence>
<keyword evidence="13 17" id="KW-0472">Membrane</keyword>
<evidence type="ECO:0000256" key="7">
    <source>
        <dbReference type="ARBA" id="ARBA00022660"/>
    </source>
</evidence>
<dbReference type="InterPro" id="IPR012575">
    <property type="entry name" value="NDUB1"/>
</dbReference>
<evidence type="ECO:0000256" key="12">
    <source>
        <dbReference type="ARBA" id="ARBA00023128"/>
    </source>
</evidence>
<accession>A0A8D1PCQ8</accession>
<reference evidence="18" key="1">
    <citation type="journal article" date="2019" name="PeerJ">
        <title>Genes of the pig, Sus scrofa, reconstructed with EvidentialGene.</title>
        <authorList>
            <person name="Gilbert D.G."/>
        </authorList>
    </citation>
    <scope>NUCLEOTIDE SEQUENCE</scope>
</reference>
<evidence type="ECO:0000256" key="5">
    <source>
        <dbReference type="ARBA" id="ARBA00018678"/>
    </source>
</evidence>
<evidence type="ECO:0000256" key="15">
    <source>
        <dbReference type="ARBA" id="ARBA00033364"/>
    </source>
</evidence>
<feature type="transmembrane region" description="Helical" evidence="17">
    <location>
        <begin position="59"/>
        <end position="75"/>
    </location>
</feature>
<dbReference type="EMBL" id="DQIR01094784">
    <property type="protein sequence ID" value="HDA50260.1"/>
    <property type="molecule type" value="Transcribed_RNA"/>
</dbReference>
<keyword evidence="10" id="KW-0249">Electron transport</keyword>